<keyword evidence="1" id="KW-0238">DNA-binding</keyword>
<evidence type="ECO:0000313" key="3">
    <source>
        <dbReference type="EMBL" id="SVB21132.1"/>
    </source>
</evidence>
<protein>
    <recommendedName>
        <fullName evidence="2">Core-binding (CB) domain-containing protein</fullName>
    </recommendedName>
</protein>
<dbReference type="InterPro" id="IPR044068">
    <property type="entry name" value="CB"/>
</dbReference>
<organism evidence="3">
    <name type="scientific">marine metagenome</name>
    <dbReference type="NCBI Taxonomy" id="408172"/>
    <lineage>
        <taxon>unclassified sequences</taxon>
        <taxon>metagenomes</taxon>
        <taxon>ecological metagenomes</taxon>
    </lineage>
</organism>
<feature type="non-terminal residue" evidence="3">
    <location>
        <position position="164"/>
    </location>
</feature>
<feature type="domain" description="Core-binding (CB)" evidence="2">
    <location>
        <begin position="15"/>
        <end position="102"/>
    </location>
</feature>
<gene>
    <name evidence="3" type="ORF">METZ01_LOCUS173986</name>
</gene>
<dbReference type="InterPro" id="IPR010998">
    <property type="entry name" value="Integrase_recombinase_N"/>
</dbReference>
<dbReference type="InterPro" id="IPR004107">
    <property type="entry name" value="Integrase_SAM-like_N"/>
</dbReference>
<dbReference type="GO" id="GO:0003677">
    <property type="term" value="F:DNA binding"/>
    <property type="evidence" value="ECO:0007669"/>
    <property type="project" value="UniProtKB-KW"/>
</dbReference>
<dbReference type="Pfam" id="PF02899">
    <property type="entry name" value="Phage_int_SAM_1"/>
    <property type="match status" value="1"/>
</dbReference>
<dbReference type="SUPFAM" id="SSF56349">
    <property type="entry name" value="DNA breaking-rejoining enzymes"/>
    <property type="match status" value="1"/>
</dbReference>
<dbReference type="Gene3D" id="1.10.150.130">
    <property type="match status" value="1"/>
</dbReference>
<accession>A0A382C5S7</accession>
<dbReference type="GO" id="GO:0015074">
    <property type="term" value="P:DNA integration"/>
    <property type="evidence" value="ECO:0007669"/>
    <property type="project" value="InterPro"/>
</dbReference>
<evidence type="ECO:0000256" key="1">
    <source>
        <dbReference type="ARBA" id="ARBA00023125"/>
    </source>
</evidence>
<evidence type="ECO:0000259" key="2">
    <source>
        <dbReference type="PROSITE" id="PS51900"/>
    </source>
</evidence>
<dbReference type="AlphaFoldDB" id="A0A382C5S7"/>
<name>A0A382C5S7_9ZZZZ</name>
<sequence>MRPAEAEAASRKLAVEESLVVRDWLTSLPLREDKPRTTIRAYGLALQRLLRYAGIDPANLTPTDLDQATLTNAVSEMRLQGVSKSTLNQTFSAVSSFLDYCDEKDHFADVEPPDVRRIRKISRLKRAEVDPEYFQPSELRELYETARSGIEGSRVHWPLRDFAM</sequence>
<dbReference type="InterPro" id="IPR011010">
    <property type="entry name" value="DNA_brk_join_enz"/>
</dbReference>
<dbReference type="PROSITE" id="PS51900">
    <property type="entry name" value="CB"/>
    <property type="match status" value="1"/>
</dbReference>
<reference evidence="3" key="1">
    <citation type="submission" date="2018-05" db="EMBL/GenBank/DDBJ databases">
        <authorList>
            <person name="Lanie J.A."/>
            <person name="Ng W.-L."/>
            <person name="Kazmierczak K.M."/>
            <person name="Andrzejewski T.M."/>
            <person name="Davidsen T.M."/>
            <person name="Wayne K.J."/>
            <person name="Tettelin H."/>
            <person name="Glass J.I."/>
            <person name="Rusch D."/>
            <person name="Podicherti R."/>
            <person name="Tsui H.-C.T."/>
            <person name="Winkler M.E."/>
        </authorList>
    </citation>
    <scope>NUCLEOTIDE SEQUENCE</scope>
</reference>
<proteinExistence type="predicted"/>
<dbReference type="EMBL" id="UINC01032831">
    <property type="protein sequence ID" value="SVB21132.1"/>
    <property type="molecule type" value="Genomic_DNA"/>
</dbReference>